<dbReference type="Proteomes" id="UP000837803">
    <property type="component" value="Unassembled WGS sequence"/>
</dbReference>
<gene>
    <name evidence="4" type="ORF">LEM8419_02845</name>
</gene>
<organism evidence="4 5">
    <name type="scientific">Neolewinella maritima</name>
    <dbReference type="NCBI Taxonomy" id="1383882"/>
    <lineage>
        <taxon>Bacteria</taxon>
        <taxon>Pseudomonadati</taxon>
        <taxon>Bacteroidota</taxon>
        <taxon>Saprospiria</taxon>
        <taxon>Saprospirales</taxon>
        <taxon>Lewinellaceae</taxon>
        <taxon>Neolewinella</taxon>
    </lineage>
</organism>
<evidence type="ECO:0000313" key="5">
    <source>
        <dbReference type="Proteomes" id="UP000837803"/>
    </source>
</evidence>
<evidence type="ECO:0000256" key="2">
    <source>
        <dbReference type="SAM" id="Coils"/>
    </source>
</evidence>
<comment type="similarity">
    <text evidence="1">Belongs to the outer membrane factor (OMF) (TC 1.B.17) family.</text>
</comment>
<dbReference type="PANTHER" id="PTHR30386:SF18">
    <property type="entry name" value="INNER MEMBRANE PROTEIN YIAV-RELATED"/>
    <property type="match status" value="1"/>
</dbReference>
<comment type="caution">
    <text evidence="4">The sequence shown here is derived from an EMBL/GenBank/DDBJ whole genome shotgun (WGS) entry which is preliminary data.</text>
</comment>
<dbReference type="EMBL" id="CAKLPZ010000003">
    <property type="protein sequence ID" value="CAH1001931.1"/>
    <property type="molecule type" value="Genomic_DNA"/>
</dbReference>
<keyword evidence="2" id="KW-0175">Coiled coil</keyword>
<keyword evidence="3" id="KW-1133">Transmembrane helix</keyword>
<keyword evidence="3" id="KW-0472">Membrane</keyword>
<evidence type="ECO:0000256" key="1">
    <source>
        <dbReference type="ARBA" id="ARBA00007613"/>
    </source>
</evidence>
<evidence type="ECO:0000313" key="4">
    <source>
        <dbReference type="EMBL" id="CAH1001931.1"/>
    </source>
</evidence>
<dbReference type="RefSeq" id="WP_238751789.1">
    <property type="nucleotide sequence ID" value="NZ_CAKLPZ010000003.1"/>
</dbReference>
<dbReference type="Gene3D" id="2.40.50.100">
    <property type="match status" value="1"/>
</dbReference>
<feature type="transmembrane region" description="Helical" evidence="3">
    <location>
        <begin position="32"/>
        <end position="52"/>
    </location>
</feature>
<keyword evidence="3" id="KW-0812">Transmembrane</keyword>
<sequence length="457" mass="51585">MLNISLNSVNRHVDHEGLSALKHVEERHSGRVLLRLLLFFSVLFIVLLFLPWTQHIRANGDVTTLQPNQRPQSVQTVIGGQIERWYVREGAYVQAGDTILHLTETKDEYFDTSLLDRTRQQVMAKEMSVRSYESKVGALNQQMAALRESGRLKTEQARNKVKQAILKVSSDSINLEATRQNTKIVRDQYERMEQLYAQGLKSLTDLENRRAKIQEAEAKLIEAENKLLTSRNEVLNARVELNAIQAKLRDDLAKASSDQYTALSGQFDAEAGVAKLENQFSNYQRRTDLYFLTAPQSGYVTQILSAGIGEALKAGQEVITIVPEDYELAVEIYVKPIDLPLVELGLEVMIQFDGWPAIVFSGWPNTSYGTYKGRVVAVDRVINTNGMYRIMVAPDPEDQAWPEPLRVGAGATSLLLLKDVPIWYEIWRKINGFPADLYSPVTAAKDDKNPPKIKLPK</sequence>
<proteinExistence type="inferred from homology"/>
<dbReference type="SUPFAM" id="SSF56954">
    <property type="entry name" value="Outer membrane efflux proteins (OEP)"/>
    <property type="match status" value="1"/>
</dbReference>
<dbReference type="InterPro" id="IPR050739">
    <property type="entry name" value="MFP"/>
</dbReference>
<keyword evidence="5" id="KW-1185">Reference proteome</keyword>
<reference evidence="4" key="1">
    <citation type="submission" date="2021-12" db="EMBL/GenBank/DDBJ databases">
        <authorList>
            <person name="Rodrigo-Torres L."/>
            <person name="Arahal R. D."/>
            <person name="Lucena T."/>
        </authorList>
    </citation>
    <scope>NUCLEOTIDE SEQUENCE</scope>
    <source>
        <strain evidence="4">CECT 8419</strain>
    </source>
</reference>
<evidence type="ECO:0008006" key="6">
    <source>
        <dbReference type="Google" id="ProtNLM"/>
    </source>
</evidence>
<dbReference type="InterPro" id="IPR003423">
    <property type="entry name" value="OMP_efflux"/>
</dbReference>
<evidence type="ECO:0000256" key="3">
    <source>
        <dbReference type="SAM" id="Phobius"/>
    </source>
</evidence>
<dbReference type="PANTHER" id="PTHR30386">
    <property type="entry name" value="MEMBRANE FUSION SUBUNIT OF EMRAB-TOLC MULTIDRUG EFFLUX PUMP"/>
    <property type="match status" value="1"/>
</dbReference>
<dbReference type="Gene3D" id="1.20.1600.10">
    <property type="entry name" value="Outer membrane efflux proteins (OEP)"/>
    <property type="match status" value="1"/>
</dbReference>
<name>A0ABM9B3P1_9BACT</name>
<protein>
    <recommendedName>
        <fullName evidence="6">HlyD family efflux transporter periplasmic adaptor subunit</fullName>
    </recommendedName>
</protein>
<dbReference type="PRINTS" id="PR01490">
    <property type="entry name" value="RTXTOXIND"/>
</dbReference>
<accession>A0ABM9B3P1</accession>
<dbReference type="Pfam" id="PF02321">
    <property type="entry name" value="OEP"/>
    <property type="match status" value="1"/>
</dbReference>
<feature type="coiled-coil region" evidence="2">
    <location>
        <begin position="175"/>
        <end position="233"/>
    </location>
</feature>